<accession>A0A7M7JXP7</accession>
<keyword evidence="1" id="KW-0723">Serine/threonine-protein kinase</keyword>
<dbReference type="Gene3D" id="1.10.510.10">
    <property type="entry name" value="Transferase(Phosphotransferase) domain 1"/>
    <property type="match status" value="1"/>
</dbReference>
<dbReference type="InterPro" id="IPR008271">
    <property type="entry name" value="Ser/Thr_kinase_AS"/>
</dbReference>
<evidence type="ECO:0000313" key="9">
    <source>
        <dbReference type="Proteomes" id="UP000594260"/>
    </source>
</evidence>
<keyword evidence="5" id="KW-0067">ATP-binding</keyword>
<dbReference type="InterPro" id="IPR011009">
    <property type="entry name" value="Kinase-like_dom_sf"/>
</dbReference>
<sequence>MGSSPLNEEKVRYEVASGHRRVRRKERALQSYNDNMHKSNTLLRTRSWPRRKAKKTGPRRGEGVSSWSLRGGLPQRHSNDRSNLLGGRHDMSTAVELARGGYGCVYRVFDEITKKHVALKLQIGQVMHANFVREVRVLAYLRQFRNSNIVWLIGHFQYKQGTLIRYYLTMELLSTDLHRTMYAGSQFTIKTTRRIAKQICDALAFLRQVEVVHCDLKPGNILLCRAGWTWIKISDFRLSYMPAVHHKPKVVQTLGYRAPEVMLSQRRSYAIDMWSFGVILTQMYTHSLPFRGWTELHSIRQMVAVLGMPSNDLLRSFGSAERHFTLNKDGNYELVDVLDEALENPKNLEELIVQGGEQQDVNNELTEKRRQLCDLVRRIFVFDDIHRLTPDQALQHDFFSQYEDELQHLNVPIERCVEECYWIETSMHWI</sequence>
<reference evidence="8" key="1">
    <citation type="submission" date="2021-01" db="UniProtKB">
        <authorList>
            <consortium name="EnsemblMetazoa"/>
        </authorList>
    </citation>
    <scope>IDENTIFICATION</scope>
</reference>
<evidence type="ECO:0000256" key="3">
    <source>
        <dbReference type="ARBA" id="ARBA00022741"/>
    </source>
</evidence>
<dbReference type="InterPro" id="IPR000719">
    <property type="entry name" value="Prot_kinase_dom"/>
</dbReference>
<keyword evidence="2" id="KW-0808">Transferase</keyword>
<dbReference type="RefSeq" id="XP_022658638.1">
    <property type="nucleotide sequence ID" value="XM_022802903.1"/>
</dbReference>
<dbReference type="EnsemblMetazoa" id="XM_022802903">
    <property type="protein sequence ID" value="XP_022658638"/>
    <property type="gene ID" value="LOC111249272"/>
</dbReference>
<evidence type="ECO:0000256" key="6">
    <source>
        <dbReference type="SAM" id="MobiDB-lite"/>
    </source>
</evidence>
<evidence type="ECO:0000256" key="1">
    <source>
        <dbReference type="ARBA" id="ARBA00022527"/>
    </source>
</evidence>
<dbReference type="SMART" id="SM00220">
    <property type="entry name" value="S_TKc"/>
    <property type="match status" value="1"/>
</dbReference>
<feature type="compositionally biased region" description="Basic residues" evidence="6">
    <location>
        <begin position="47"/>
        <end position="58"/>
    </location>
</feature>
<evidence type="ECO:0000259" key="7">
    <source>
        <dbReference type="PROSITE" id="PS50011"/>
    </source>
</evidence>
<keyword evidence="9" id="KW-1185">Reference proteome</keyword>
<organism evidence="8 9">
    <name type="scientific">Varroa destructor</name>
    <name type="common">Honeybee mite</name>
    <dbReference type="NCBI Taxonomy" id="109461"/>
    <lineage>
        <taxon>Eukaryota</taxon>
        <taxon>Metazoa</taxon>
        <taxon>Ecdysozoa</taxon>
        <taxon>Arthropoda</taxon>
        <taxon>Chelicerata</taxon>
        <taxon>Arachnida</taxon>
        <taxon>Acari</taxon>
        <taxon>Parasitiformes</taxon>
        <taxon>Mesostigmata</taxon>
        <taxon>Gamasina</taxon>
        <taxon>Dermanyssoidea</taxon>
        <taxon>Varroidae</taxon>
        <taxon>Varroa</taxon>
    </lineage>
</organism>
<dbReference type="InterPro" id="IPR050494">
    <property type="entry name" value="Ser_Thr_dual-spec_kinase"/>
</dbReference>
<dbReference type="AlphaFoldDB" id="A0A7M7JXP7"/>
<dbReference type="PROSITE" id="PS50011">
    <property type="entry name" value="PROTEIN_KINASE_DOM"/>
    <property type="match status" value="1"/>
</dbReference>
<dbReference type="Pfam" id="PF00069">
    <property type="entry name" value="Pkinase"/>
    <property type="match status" value="1"/>
</dbReference>
<keyword evidence="3" id="KW-0547">Nucleotide-binding</keyword>
<dbReference type="Gene3D" id="3.30.200.20">
    <property type="entry name" value="Phosphorylase Kinase, domain 1"/>
    <property type="match status" value="1"/>
</dbReference>
<dbReference type="SUPFAM" id="SSF56112">
    <property type="entry name" value="Protein kinase-like (PK-like)"/>
    <property type="match status" value="1"/>
</dbReference>
<evidence type="ECO:0000256" key="4">
    <source>
        <dbReference type="ARBA" id="ARBA00022777"/>
    </source>
</evidence>
<name>A0A7M7JXP7_VARDE</name>
<protein>
    <recommendedName>
        <fullName evidence="7">Protein kinase domain-containing protein</fullName>
    </recommendedName>
</protein>
<dbReference type="InParanoid" id="A0A7M7JXP7"/>
<feature type="compositionally biased region" description="Polar residues" evidence="6">
    <location>
        <begin position="30"/>
        <end position="44"/>
    </location>
</feature>
<dbReference type="PANTHER" id="PTHR24058:SF130">
    <property type="entry name" value="SERINE_THREONINE PROTEIN KINASES-RELATED"/>
    <property type="match status" value="1"/>
</dbReference>
<evidence type="ECO:0000256" key="2">
    <source>
        <dbReference type="ARBA" id="ARBA00022679"/>
    </source>
</evidence>
<dbReference type="PROSITE" id="PS00108">
    <property type="entry name" value="PROTEIN_KINASE_ST"/>
    <property type="match status" value="1"/>
</dbReference>
<dbReference type="PANTHER" id="PTHR24058">
    <property type="entry name" value="DUAL SPECIFICITY PROTEIN KINASE"/>
    <property type="match status" value="1"/>
</dbReference>
<dbReference type="GeneID" id="111249272"/>
<feature type="region of interest" description="Disordered" evidence="6">
    <location>
        <begin position="1"/>
        <end position="85"/>
    </location>
</feature>
<keyword evidence="4" id="KW-0418">Kinase</keyword>
<dbReference type="Proteomes" id="UP000594260">
    <property type="component" value="Unplaced"/>
</dbReference>
<dbReference type="GO" id="GO:0005524">
    <property type="term" value="F:ATP binding"/>
    <property type="evidence" value="ECO:0007669"/>
    <property type="project" value="UniProtKB-KW"/>
</dbReference>
<proteinExistence type="predicted"/>
<dbReference type="GO" id="GO:0004674">
    <property type="term" value="F:protein serine/threonine kinase activity"/>
    <property type="evidence" value="ECO:0007669"/>
    <property type="project" value="UniProtKB-KW"/>
</dbReference>
<dbReference type="OrthoDB" id="5845449at2759"/>
<evidence type="ECO:0000313" key="8">
    <source>
        <dbReference type="EnsemblMetazoa" id="XP_022658638"/>
    </source>
</evidence>
<feature type="domain" description="Protein kinase" evidence="7">
    <location>
        <begin position="91"/>
        <end position="399"/>
    </location>
</feature>
<evidence type="ECO:0000256" key="5">
    <source>
        <dbReference type="ARBA" id="ARBA00022840"/>
    </source>
</evidence>
<dbReference type="KEGG" id="vde:111249272"/>